<dbReference type="InterPro" id="IPR049808">
    <property type="entry name" value="CONSTANS-like_Bbox1"/>
</dbReference>
<feature type="compositionally biased region" description="Acidic residues" evidence="4">
    <location>
        <begin position="217"/>
        <end position="247"/>
    </location>
</feature>
<evidence type="ECO:0000259" key="5">
    <source>
        <dbReference type="SMART" id="SM00336"/>
    </source>
</evidence>
<dbReference type="PANTHER" id="PTHR31717">
    <property type="entry name" value="ZINC FINGER PROTEIN CONSTANS-LIKE 10"/>
    <property type="match status" value="1"/>
</dbReference>
<protein>
    <recommendedName>
        <fullName evidence="5">B box-type domain-containing protein</fullName>
    </recommendedName>
</protein>
<dbReference type="CDD" id="cd19821">
    <property type="entry name" value="Bbox1_BBX-like"/>
    <property type="match status" value="1"/>
</dbReference>
<keyword evidence="2" id="KW-0863">Zinc-finger</keyword>
<feature type="domain" description="B box-type" evidence="5">
    <location>
        <begin position="115"/>
        <end position="161"/>
    </location>
</feature>
<name>A0A921QKZ5_SORBI</name>
<dbReference type="GO" id="GO:0008270">
    <property type="term" value="F:zinc ion binding"/>
    <property type="evidence" value="ECO:0007669"/>
    <property type="project" value="UniProtKB-KW"/>
</dbReference>
<dbReference type="InterPro" id="IPR000315">
    <property type="entry name" value="Znf_B-box"/>
</dbReference>
<evidence type="ECO:0000256" key="2">
    <source>
        <dbReference type="ARBA" id="ARBA00022771"/>
    </source>
</evidence>
<feature type="compositionally biased region" description="Low complexity" evidence="4">
    <location>
        <begin position="42"/>
        <end position="62"/>
    </location>
</feature>
<feature type="region of interest" description="Disordered" evidence="4">
    <location>
        <begin position="195"/>
        <end position="367"/>
    </location>
</feature>
<dbReference type="Proteomes" id="UP000807115">
    <property type="component" value="Chromosome 7"/>
</dbReference>
<feature type="compositionally biased region" description="Low complexity" evidence="4">
    <location>
        <begin position="266"/>
        <end position="278"/>
    </location>
</feature>
<keyword evidence="1" id="KW-0479">Metal-binding</keyword>
<gene>
    <name evidence="6" type="ORF">BDA96_07G065000</name>
</gene>
<organism evidence="6 7">
    <name type="scientific">Sorghum bicolor</name>
    <name type="common">Sorghum</name>
    <name type="synonym">Sorghum vulgare</name>
    <dbReference type="NCBI Taxonomy" id="4558"/>
    <lineage>
        <taxon>Eukaryota</taxon>
        <taxon>Viridiplantae</taxon>
        <taxon>Streptophyta</taxon>
        <taxon>Embryophyta</taxon>
        <taxon>Tracheophyta</taxon>
        <taxon>Spermatophyta</taxon>
        <taxon>Magnoliopsida</taxon>
        <taxon>Liliopsida</taxon>
        <taxon>Poales</taxon>
        <taxon>Poaceae</taxon>
        <taxon>PACMAD clade</taxon>
        <taxon>Panicoideae</taxon>
        <taxon>Andropogonodae</taxon>
        <taxon>Andropogoneae</taxon>
        <taxon>Sorghinae</taxon>
        <taxon>Sorghum</taxon>
    </lineage>
</organism>
<dbReference type="PANTHER" id="PTHR31717:SF60">
    <property type="entry name" value="B-BOX TYPE ZINC FINGER FAMILY PROTEIN"/>
    <property type="match status" value="1"/>
</dbReference>
<evidence type="ECO:0000256" key="1">
    <source>
        <dbReference type="ARBA" id="ARBA00022723"/>
    </source>
</evidence>
<feature type="compositionally biased region" description="Gly residues" evidence="4">
    <location>
        <begin position="195"/>
        <end position="210"/>
    </location>
</feature>
<keyword evidence="3" id="KW-0862">Zinc</keyword>
<feature type="compositionally biased region" description="Low complexity" evidence="4">
    <location>
        <begin position="337"/>
        <end position="350"/>
    </location>
</feature>
<reference evidence="6" key="1">
    <citation type="journal article" date="2019" name="BMC Genomics">
        <title>A new reference genome for Sorghum bicolor reveals high levels of sequence similarity between sweet and grain genotypes: implications for the genetics of sugar metabolism.</title>
        <authorList>
            <person name="Cooper E.A."/>
            <person name="Brenton Z.W."/>
            <person name="Flinn B.S."/>
            <person name="Jenkins J."/>
            <person name="Shu S."/>
            <person name="Flowers D."/>
            <person name="Luo F."/>
            <person name="Wang Y."/>
            <person name="Xia P."/>
            <person name="Barry K."/>
            <person name="Daum C."/>
            <person name="Lipzen A."/>
            <person name="Yoshinaga Y."/>
            <person name="Schmutz J."/>
            <person name="Saski C."/>
            <person name="Vermerris W."/>
            <person name="Kresovich S."/>
        </authorList>
    </citation>
    <scope>NUCLEOTIDE SEQUENCE</scope>
</reference>
<reference evidence="6" key="2">
    <citation type="submission" date="2020-10" db="EMBL/GenBank/DDBJ databases">
        <authorList>
            <person name="Cooper E.A."/>
            <person name="Brenton Z.W."/>
            <person name="Flinn B.S."/>
            <person name="Jenkins J."/>
            <person name="Shu S."/>
            <person name="Flowers D."/>
            <person name="Luo F."/>
            <person name="Wang Y."/>
            <person name="Xia P."/>
            <person name="Barry K."/>
            <person name="Daum C."/>
            <person name="Lipzen A."/>
            <person name="Yoshinaga Y."/>
            <person name="Schmutz J."/>
            <person name="Saski C."/>
            <person name="Vermerris W."/>
            <person name="Kresovich S."/>
        </authorList>
    </citation>
    <scope>NUCLEOTIDE SEQUENCE</scope>
</reference>
<feature type="region of interest" description="Disordered" evidence="4">
    <location>
        <begin position="1"/>
        <end position="91"/>
    </location>
</feature>
<accession>A0A921QKZ5</accession>
<evidence type="ECO:0000313" key="6">
    <source>
        <dbReference type="EMBL" id="KAG0522755.1"/>
    </source>
</evidence>
<sequence>MSSWRLPRPEVGAKRIRRGSSVGGSKPPAPNQTPASHHTHTHPTAPSFLPSVYSLSLPPSSHLSRRSPNKGGSHGKKETEKSPPLCVWRRGPRPRIMSSAAAGEGGKERGGAGAGPGGACELCGAAARVYCGADEATLCWGCDAQVHGANFLVARHARALLCRGCARPTPWRAAGPRLGPTASLCDRCVRRGPGAVGVGGGDEEMGGAGDGRGHEEEDHDDDGGDDDDEVVVEDDEDEEEEEEEGEGENQVVPWTEEAEATPPPVASSTSSSSREAPANGASAADCAKENMPCSTSQPGLCHHLSSAHHGGRSDEATSSRNGGRFLASSRHRKRSPSDFFSSGSAQSGSGTPARNCSNAGIGRNDFT</sequence>
<evidence type="ECO:0000256" key="3">
    <source>
        <dbReference type="ARBA" id="ARBA00022833"/>
    </source>
</evidence>
<comment type="caution">
    <text evidence="6">The sequence shown here is derived from an EMBL/GenBank/DDBJ whole genome shotgun (WGS) entry which is preliminary data.</text>
</comment>
<dbReference type="SMART" id="SM00336">
    <property type="entry name" value="BBOX"/>
    <property type="match status" value="1"/>
</dbReference>
<proteinExistence type="predicted"/>
<evidence type="ECO:0000313" key="7">
    <source>
        <dbReference type="Proteomes" id="UP000807115"/>
    </source>
</evidence>
<dbReference type="EMBL" id="CM027686">
    <property type="protein sequence ID" value="KAG0522755.1"/>
    <property type="molecule type" value="Genomic_DNA"/>
</dbReference>
<dbReference type="AlphaFoldDB" id="A0A921QKZ5"/>
<evidence type="ECO:0000256" key="4">
    <source>
        <dbReference type="SAM" id="MobiDB-lite"/>
    </source>
</evidence>